<feature type="non-terminal residue" evidence="2">
    <location>
        <position position="74"/>
    </location>
</feature>
<dbReference type="AlphaFoldDB" id="A0A382JLV1"/>
<feature type="region of interest" description="Disordered" evidence="1">
    <location>
        <begin position="1"/>
        <end position="74"/>
    </location>
</feature>
<feature type="compositionally biased region" description="Basic and acidic residues" evidence="1">
    <location>
        <begin position="28"/>
        <end position="38"/>
    </location>
</feature>
<proteinExistence type="predicted"/>
<organism evidence="2">
    <name type="scientific">marine metagenome</name>
    <dbReference type="NCBI Taxonomy" id="408172"/>
    <lineage>
        <taxon>unclassified sequences</taxon>
        <taxon>metagenomes</taxon>
        <taxon>ecological metagenomes</taxon>
    </lineage>
</organism>
<reference evidence="2" key="1">
    <citation type="submission" date="2018-05" db="EMBL/GenBank/DDBJ databases">
        <authorList>
            <person name="Lanie J.A."/>
            <person name="Ng W.-L."/>
            <person name="Kazmierczak K.M."/>
            <person name="Andrzejewski T.M."/>
            <person name="Davidsen T.M."/>
            <person name="Wayne K.J."/>
            <person name="Tettelin H."/>
            <person name="Glass J.I."/>
            <person name="Rusch D."/>
            <person name="Podicherti R."/>
            <person name="Tsui H.-C.T."/>
            <person name="Winkler M.E."/>
        </authorList>
    </citation>
    <scope>NUCLEOTIDE SEQUENCE</scope>
</reference>
<dbReference type="EMBL" id="UINC01074656">
    <property type="protein sequence ID" value="SVC12067.1"/>
    <property type="molecule type" value="Genomic_DNA"/>
</dbReference>
<evidence type="ECO:0000256" key="1">
    <source>
        <dbReference type="SAM" id="MobiDB-lite"/>
    </source>
</evidence>
<sequence length="74" mass="8940">RADRGFRCPQGASRLHRPSHLQSESVPADDRTRSSWPHERRRRGMPDHRRRRQHRHVRRETGVHRVRRALVKPV</sequence>
<accession>A0A382JLV1</accession>
<protein>
    <submittedName>
        <fullName evidence="2">Uncharacterized protein</fullName>
    </submittedName>
</protein>
<feature type="non-terminal residue" evidence="2">
    <location>
        <position position="1"/>
    </location>
</feature>
<name>A0A382JLV1_9ZZZZ</name>
<gene>
    <name evidence="2" type="ORF">METZ01_LOCUS264921</name>
</gene>
<evidence type="ECO:0000313" key="2">
    <source>
        <dbReference type="EMBL" id="SVC12067.1"/>
    </source>
</evidence>
<feature type="compositionally biased region" description="Basic residues" evidence="1">
    <location>
        <begin position="39"/>
        <end position="74"/>
    </location>
</feature>